<protein>
    <recommendedName>
        <fullName evidence="7">OmpA-like domain-containing protein</fullName>
    </recommendedName>
</protein>
<dbReference type="PROSITE" id="PS51123">
    <property type="entry name" value="OMPA_2"/>
    <property type="match status" value="1"/>
</dbReference>
<keyword evidence="6" id="KW-1133">Transmembrane helix</keyword>
<feature type="region of interest" description="Disordered" evidence="5">
    <location>
        <begin position="64"/>
        <end position="86"/>
    </location>
</feature>
<reference evidence="9" key="1">
    <citation type="submission" date="2018-02" db="EMBL/GenBank/DDBJ databases">
        <authorList>
            <person name="Hausmann B."/>
        </authorList>
    </citation>
    <scope>NUCLEOTIDE SEQUENCE [LARGE SCALE GENOMIC DNA]</scope>
    <source>
        <strain evidence="9">Peat soil MAG SbA5</strain>
    </source>
</reference>
<dbReference type="PANTHER" id="PTHR30329:SF21">
    <property type="entry name" value="LIPOPROTEIN YIAD-RELATED"/>
    <property type="match status" value="1"/>
</dbReference>
<dbReference type="PRINTS" id="PR01021">
    <property type="entry name" value="OMPADOMAIN"/>
</dbReference>
<name>A0A2N9LW19_9BACT</name>
<feature type="transmembrane region" description="Helical" evidence="6">
    <location>
        <begin position="134"/>
        <end position="158"/>
    </location>
</feature>
<evidence type="ECO:0000313" key="8">
    <source>
        <dbReference type="EMBL" id="SPE27323.1"/>
    </source>
</evidence>
<evidence type="ECO:0000256" key="5">
    <source>
        <dbReference type="SAM" id="MobiDB-lite"/>
    </source>
</evidence>
<evidence type="ECO:0000256" key="2">
    <source>
        <dbReference type="ARBA" id="ARBA00023136"/>
    </source>
</evidence>
<evidence type="ECO:0000256" key="4">
    <source>
        <dbReference type="PROSITE-ProRule" id="PRU00473"/>
    </source>
</evidence>
<evidence type="ECO:0000313" key="9">
    <source>
        <dbReference type="Proteomes" id="UP000239735"/>
    </source>
</evidence>
<keyword evidence="3" id="KW-0998">Cell outer membrane</keyword>
<dbReference type="Pfam" id="PF00691">
    <property type="entry name" value="OmpA"/>
    <property type="match status" value="1"/>
</dbReference>
<dbReference type="InterPro" id="IPR036737">
    <property type="entry name" value="OmpA-like_sf"/>
</dbReference>
<evidence type="ECO:0000256" key="1">
    <source>
        <dbReference type="ARBA" id="ARBA00004442"/>
    </source>
</evidence>
<sequence>MAGSCNQCGAALGEHEVFCTRCGARRSQAEAPVVEKHFCGKCGAELKPDLRFCEACGNRVEPAAPPDAGSAAANQPSGQDGTVAAASGFQPVPLPNMGSGAAGSAATSSFTPAVAVMPSAPIQPQKNKHTVAKILISVMVVFFLIVGGVVGAGIYIGYRIKKKAEQLEQSYKKALAQATTGASGQGQPGSSPDLGKLLGALSQAGQGQSGSGQDLGKILQALGQGQSGSSPDLAKLLASLGHSLQGAAGTDVEKRPARTCPPANQKALVSYLKDTSSASIPLEVGLTLTDVWTPRADQPDVEILTTVNSIAGNSIQVMGKRLVGNTAPSVRNLCTADLLNAREYEAAFGTSTPNTIPGATMFTMSRAVFSDIKAGRPATLTFYEANNDPAGGYDLSSFGKGTLSRVETSDVPYSIIVNGEKKDLPTLHVKGTLGTQTFELWVLDDIANPLVLNLKVLNSPFHVTYVKITFPEKKEVEQQLAQTGRAEIYGIYFDFDKGTPRPESAPVLKEIAQALKDNPNWKLQIEGYTDNVGGDAYNLNLSDQRAQGVMASLVSGYGIASDRLTAKGFGATQPKATNDTPEGRALNRRVELVRD</sequence>
<evidence type="ECO:0000256" key="3">
    <source>
        <dbReference type="ARBA" id="ARBA00023237"/>
    </source>
</evidence>
<gene>
    <name evidence="8" type="ORF">SBA5_590036</name>
</gene>
<keyword evidence="6" id="KW-0812">Transmembrane</keyword>
<evidence type="ECO:0000256" key="6">
    <source>
        <dbReference type="SAM" id="Phobius"/>
    </source>
</evidence>
<dbReference type="InterPro" id="IPR050330">
    <property type="entry name" value="Bact_OuterMem_StrucFunc"/>
</dbReference>
<keyword evidence="2 4" id="KW-0472">Membrane</keyword>
<accession>A0A2N9LW19</accession>
<dbReference type="EMBL" id="OKRB01000118">
    <property type="protein sequence ID" value="SPE27323.1"/>
    <property type="molecule type" value="Genomic_DNA"/>
</dbReference>
<evidence type="ECO:0000259" key="7">
    <source>
        <dbReference type="PROSITE" id="PS51123"/>
    </source>
</evidence>
<proteinExistence type="predicted"/>
<organism evidence="8 9">
    <name type="scientific">Candidatus Sulfuritelmatomonas gaucii</name>
    <dbReference type="NCBI Taxonomy" id="2043161"/>
    <lineage>
        <taxon>Bacteria</taxon>
        <taxon>Pseudomonadati</taxon>
        <taxon>Acidobacteriota</taxon>
        <taxon>Terriglobia</taxon>
        <taxon>Terriglobales</taxon>
        <taxon>Acidobacteriaceae</taxon>
        <taxon>Candidatus Sulfuritelmatomonas</taxon>
    </lineage>
</organism>
<dbReference type="Pfam" id="PF12773">
    <property type="entry name" value="DZR"/>
    <property type="match status" value="1"/>
</dbReference>
<dbReference type="CDD" id="cd07185">
    <property type="entry name" value="OmpA_C-like"/>
    <property type="match status" value="1"/>
</dbReference>
<dbReference type="AlphaFoldDB" id="A0A2N9LW19"/>
<dbReference type="Gene3D" id="3.30.1330.60">
    <property type="entry name" value="OmpA-like domain"/>
    <property type="match status" value="1"/>
</dbReference>
<comment type="subcellular location">
    <subcellularLocation>
        <location evidence="1">Cell outer membrane</location>
    </subcellularLocation>
</comment>
<dbReference type="PANTHER" id="PTHR30329">
    <property type="entry name" value="STATOR ELEMENT OF FLAGELLAR MOTOR COMPLEX"/>
    <property type="match status" value="1"/>
</dbReference>
<dbReference type="SUPFAM" id="SSF103088">
    <property type="entry name" value="OmpA-like"/>
    <property type="match status" value="1"/>
</dbReference>
<dbReference type="InterPro" id="IPR025874">
    <property type="entry name" value="DZR"/>
</dbReference>
<dbReference type="InterPro" id="IPR006664">
    <property type="entry name" value="OMP_bac"/>
</dbReference>
<dbReference type="InterPro" id="IPR006665">
    <property type="entry name" value="OmpA-like"/>
</dbReference>
<feature type="domain" description="OmpA-like" evidence="7">
    <location>
        <begin position="480"/>
        <end position="595"/>
    </location>
</feature>
<dbReference type="GO" id="GO:0009279">
    <property type="term" value="C:cell outer membrane"/>
    <property type="evidence" value="ECO:0007669"/>
    <property type="project" value="UniProtKB-SubCell"/>
</dbReference>
<dbReference type="Proteomes" id="UP000239735">
    <property type="component" value="Unassembled WGS sequence"/>
</dbReference>